<protein>
    <recommendedName>
        <fullName evidence="3">GRAM domain-containing protein</fullName>
    </recommendedName>
</protein>
<dbReference type="AlphaFoldDB" id="A0A6V1X380"/>
<dbReference type="EMBL" id="HBIU01059242">
    <property type="protein sequence ID" value="CAE0652186.1"/>
    <property type="molecule type" value="Transcribed_RNA"/>
</dbReference>
<organism evidence="2">
    <name type="scientific">Heterosigma akashiwo</name>
    <name type="common">Chromophytic alga</name>
    <name type="synonym">Heterosigma carterae</name>
    <dbReference type="NCBI Taxonomy" id="2829"/>
    <lineage>
        <taxon>Eukaryota</taxon>
        <taxon>Sar</taxon>
        <taxon>Stramenopiles</taxon>
        <taxon>Ochrophyta</taxon>
        <taxon>Raphidophyceae</taxon>
        <taxon>Chattonellales</taxon>
        <taxon>Chattonellaceae</taxon>
        <taxon>Heterosigma</taxon>
    </lineage>
</organism>
<feature type="region of interest" description="Disordered" evidence="1">
    <location>
        <begin position="211"/>
        <end position="242"/>
    </location>
</feature>
<evidence type="ECO:0000313" key="2">
    <source>
        <dbReference type="EMBL" id="CAE0652186.1"/>
    </source>
</evidence>
<feature type="compositionally biased region" description="Polar residues" evidence="1">
    <location>
        <begin position="211"/>
        <end position="225"/>
    </location>
</feature>
<feature type="compositionally biased region" description="Basic and acidic residues" evidence="1">
    <location>
        <begin position="226"/>
        <end position="235"/>
    </location>
</feature>
<sequence>MSSRIQRKNHQVLDRSSKLHQYHCELIELLESSWAIHHSPAAKITRKCLRESELPLEPLLYSCSCVCNKFPGQLLVTKNTLILTTKFIGFKRWIRCISIESVKSLAQKEHSLTGNAWVVSTHSRESFTVTPTISGEDLHHFLHLVKKVKEGKQYCLQPENKSQKGVTEHACTENTPASGTVVEEKQHAFDIASTSKGGRTIRAGIDIVQSQTTSIQSLPPTNSPNHLEEEGHSIGDIDDDNDDDDSLAVVSLALEKHLLSSGMSEYSNHHQAPLFEQDKEDGGVKNTRKHSRPQACKLSLGVEDDDQEQHDWSTILW</sequence>
<proteinExistence type="predicted"/>
<evidence type="ECO:0000256" key="1">
    <source>
        <dbReference type="SAM" id="MobiDB-lite"/>
    </source>
</evidence>
<gene>
    <name evidence="2" type="ORF">HAKA00212_LOCUS25702</name>
</gene>
<feature type="region of interest" description="Disordered" evidence="1">
    <location>
        <begin position="280"/>
        <end position="317"/>
    </location>
</feature>
<evidence type="ECO:0008006" key="3">
    <source>
        <dbReference type="Google" id="ProtNLM"/>
    </source>
</evidence>
<reference evidence="2" key="1">
    <citation type="submission" date="2021-01" db="EMBL/GenBank/DDBJ databases">
        <authorList>
            <person name="Corre E."/>
            <person name="Pelletier E."/>
            <person name="Niang G."/>
            <person name="Scheremetjew M."/>
            <person name="Finn R."/>
            <person name="Kale V."/>
            <person name="Holt S."/>
            <person name="Cochrane G."/>
            <person name="Meng A."/>
            <person name="Brown T."/>
            <person name="Cohen L."/>
        </authorList>
    </citation>
    <scope>NUCLEOTIDE SEQUENCE</scope>
    <source>
        <strain evidence="2">CCMP3107</strain>
    </source>
</reference>
<name>A0A6V1X380_HETAK</name>
<accession>A0A6V1X380</accession>